<dbReference type="PANTHER" id="PTHR22978:SF22">
    <property type="entry name" value="BTG FAMILY PROTEIN"/>
    <property type="match status" value="1"/>
</dbReference>
<dbReference type="SUPFAM" id="SSF160696">
    <property type="entry name" value="BTG domain-like"/>
    <property type="match status" value="1"/>
</dbReference>
<dbReference type="Pfam" id="PF07742">
    <property type="entry name" value="BTG"/>
    <property type="match status" value="1"/>
</dbReference>
<feature type="compositionally biased region" description="Polar residues" evidence="2">
    <location>
        <begin position="200"/>
        <end position="216"/>
    </location>
</feature>
<evidence type="ECO:0000256" key="2">
    <source>
        <dbReference type="SAM" id="MobiDB-lite"/>
    </source>
</evidence>
<reference evidence="4 5" key="1">
    <citation type="submission" date="2016-07" db="EMBL/GenBank/DDBJ databases">
        <title>Pervasive Adenine N6-methylation of Active Genes in Fungi.</title>
        <authorList>
            <consortium name="DOE Joint Genome Institute"/>
            <person name="Mondo S.J."/>
            <person name="Dannebaum R.O."/>
            <person name="Kuo R.C."/>
            <person name="Labutti K."/>
            <person name="Haridas S."/>
            <person name="Kuo A."/>
            <person name="Salamov A."/>
            <person name="Ahrendt S.R."/>
            <person name="Lipzen A."/>
            <person name="Sullivan W."/>
            <person name="Andreopoulos W.B."/>
            <person name="Clum A."/>
            <person name="Lindquist E."/>
            <person name="Daum C."/>
            <person name="Ramamoorthy G.K."/>
            <person name="Gryganskyi A."/>
            <person name="Culley D."/>
            <person name="Magnuson J.K."/>
            <person name="James T.Y."/>
            <person name="O'Malley M.A."/>
            <person name="Stajich J.E."/>
            <person name="Spatafora J.W."/>
            <person name="Visel A."/>
            <person name="Grigoriev I.V."/>
        </authorList>
    </citation>
    <scope>NUCLEOTIDE SEQUENCE [LARGE SCALE GENOMIC DNA]</scope>
    <source>
        <strain evidence="4 5">NRRL 1336</strain>
    </source>
</reference>
<dbReference type="OrthoDB" id="19928at2759"/>
<protein>
    <recommendedName>
        <fullName evidence="3">Anti-proliferative protein domain-containing protein</fullName>
    </recommendedName>
</protein>
<dbReference type="PANTHER" id="PTHR22978">
    <property type="entry name" value="B-CELL TRANSLOCATION GENE"/>
    <property type="match status" value="1"/>
</dbReference>
<dbReference type="Gene3D" id="3.90.640.90">
    <property type="entry name" value="Anti-proliferative protein, N-terminal domain"/>
    <property type="match status" value="1"/>
</dbReference>
<dbReference type="STRING" id="90262.A0A1X2IT82"/>
<comment type="similarity">
    <text evidence="1">Belongs to the BTG family.</text>
</comment>
<feature type="region of interest" description="Disordered" evidence="2">
    <location>
        <begin position="181"/>
        <end position="234"/>
    </location>
</feature>
<accession>A0A1X2IT82</accession>
<dbReference type="AlphaFoldDB" id="A0A1X2IT82"/>
<gene>
    <name evidence="4" type="ORF">BCR42DRAFT_405307</name>
</gene>
<dbReference type="InterPro" id="IPR036054">
    <property type="entry name" value="BTG-like_sf"/>
</dbReference>
<dbReference type="InterPro" id="IPR002087">
    <property type="entry name" value="Anti_prolifrtn"/>
</dbReference>
<organism evidence="4 5">
    <name type="scientific">Absidia repens</name>
    <dbReference type="NCBI Taxonomy" id="90262"/>
    <lineage>
        <taxon>Eukaryota</taxon>
        <taxon>Fungi</taxon>
        <taxon>Fungi incertae sedis</taxon>
        <taxon>Mucoromycota</taxon>
        <taxon>Mucoromycotina</taxon>
        <taxon>Mucoromycetes</taxon>
        <taxon>Mucorales</taxon>
        <taxon>Cunninghamellaceae</taxon>
        <taxon>Absidia</taxon>
    </lineage>
</organism>
<evidence type="ECO:0000259" key="3">
    <source>
        <dbReference type="SMART" id="SM00099"/>
    </source>
</evidence>
<keyword evidence="5" id="KW-1185">Reference proteome</keyword>
<evidence type="ECO:0000313" key="4">
    <source>
        <dbReference type="EMBL" id="ORZ22006.1"/>
    </source>
</evidence>
<proteinExistence type="inferred from homology"/>
<evidence type="ECO:0000313" key="5">
    <source>
        <dbReference type="Proteomes" id="UP000193560"/>
    </source>
</evidence>
<sequence>MHIEIAQAVEFLGRLLHTKIEQDSLTDFKEKLAELLKAKFADHWDTQQPFKGNGFRALTNFNGQLDTIIVKAANNSSISTTALLTHLPRDFVLWIDPYSVSYRVGDHGNIMTLFEDRSRGRITFKLDPNNNVPSTNNSNVTNTAATTIQQTHTSSTTTITNNGMTSPSNSPLLQYLQPRTSTPIRISPPNSPEAQKIKNHINQASPLSNQVTQTPPDNEDEEDSQRKHHLVMAN</sequence>
<dbReference type="SMART" id="SM00099">
    <property type="entry name" value="btg1"/>
    <property type="match status" value="1"/>
</dbReference>
<feature type="domain" description="Anti-proliferative protein" evidence="3">
    <location>
        <begin position="1"/>
        <end position="107"/>
    </location>
</feature>
<dbReference type="Proteomes" id="UP000193560">
    <property type="component" value="Unassembled WGS sequence"/>
</dbReference>
<feature type="region of interest" description="Disordered" evidence="2">
    <location>
        <begin position="151"/>
        <end position="170"/>
    </location>
</feature>
<feature type="compositionally biased region" description="Low complexity" evidence="2">
    <location>
        <begin position="151"/>
        <end position="161"/>
    </location>
</feature>
<name>A0A1X2IT82_9FUNG</name>
<dbReference type="InterPro" id="IPR033332">
    <property type="entry name" value="BTG"/>
</dbReference>
<evidence type="ECO:0000256" key="1">
    <source>
        <dbReference type="ARBA" id="ARBA00007989"/>
    </source>
</evidence>
<dbReference type="PRINTS" id="PR00310">
    <property type="entry name" value="ANTIPRLFBTG1"/>
</dbReference>
<dbReference type="EMBL" id="MCGE01000004">
    <property type="protein sequence ID" value="ORZ22006.1"/>
    <property type="molecule type" value="Genomic_DNA"/>
</dbReference>
<comment type="caution">
    <text evidence="4">The sequence shown here is derived from an EMBL/GenBank/DDBJ whole genome shotgun (WGS) entry which is preliminary data.</text>
</comment>
<dbReference type="GO" id="GO:0005737">
    <property type="term" value="C:cytoplasm"/>
    <property type="evidence" value="ECO:0007669"/>
    <property type="project" value="TreeGrafter"/>
</dbReference>
<dbReference type="GO" id="GO:0005634">
    <property type="term" value="C:nucleus"/>
    <property type="evidence" value="ECO:0007669"/>
    <property type="project" value="TreeGrafter"/>
</dbReference>